<organism evidence="1 2">
    <name type="scientific">Paenibacillus chartarius</name>
    <dbReference type="NCBI Taxonomy" id="747481"/>
    <lineage>
        <taxon>Bacteria</taxon>
        <taxon>Bacillati</taxon>
        <taxon>Bacillota</taxon>
        <taxon>Bacilli</taxon>
        <taxon>Bacillales</taxon>
        <taxon>Paenibacillaceae</taxon>
        <taxon>Paenibacillus</taxon>
    </lineage>
</organism>
<evidence type="ECO:0000313" key="2">
    <source>
        <dbReference type="Proteomes" id="UP001589776"/>
    </source>
</evidence>
<proteinExistence type="predicted"/>
<evidence type="ECO:0008006" key="3">
    <source>
        <dbReference type="Google" id="ProtNLM"/>
    </source>
</evidence>
<sequence length="82" mass="9359">MITFDYVTKEAAEGGGWDIQIGLKFDDEPEELYVAHVHMDDQGILGVPVLYFNGMDCRYAWKTDERVALETFVRQSTARIGE</sequence>
<evidence type="ECO:0000313" key="1">
    <source>
        <dbReference type="EMBL" id="MFC0214236.1"/>
    </source>
</evidence>
<reference evidence="1 2" key="1">
    <citation type="submission" date="2024-09" db="EMBL/GenBank/DDBJ databases">
        <authorList>
            <person name="Sun Q."/>
            <person name="Mori K."/>
        </authorList>
    </citation>
    <scope>NUCLEOTIDE SEQUENCE [LARGE SCALE GENOMIC DNA]</scope>
    <source>
        <strain evidence="1 2">CCM 7759</strain>
    </source>
</reference>
<dbReference type="RefSeq" id="WP_377471592.1">
    <property type="nucleotide sequence ID" value="NZ_JBHLWN010000071.1"/>
</dbReference>
<accession>A0ABV6DNM8</accession>
<name>A0ABV6DNM8_9BACL</name>
<protein>
    <recommendedName>
        <fullName evidence="3">Thioredoxin</fullName>
    </recommendedName>
</protein>
<dbReference type="EMBL" id="JBHLWN010000071">
    <property type="protein sequence ID" value="MFC0214236.1"/>
    <property type="molecule type" value="Genomic_DNA"/>
</dbReference>
<gene>
    <name evidence="1" type="ORF">ACFFK0_17545</name>
</gene>
<comment type="caution">
    <text evidence="1">The sequence shown here is derived from an EMBL/GenBank/DDBJ whole genome shotgun (WGS) entry which is preliminary data.</text>
</comment>
<keyword evidence="2" id="KW-1185">Reference proteome</keyword>
<dbReference type="Proteomes" id="UP001589776">
    <property type="component" value="Unassembled WGS sequence"/>
</dbReference>